<reference evidence="2" key="2">
    <citation type="submission" date="2020-09" db="EMBL/GenBank/DDBJ databases">
        <authorList>
            <person name="Sun Q."/>
            <person name="Zhou Y."/>
        </authorList>
    </citation>
    <scope>NUCLEOTIDE SEQUENCE</scope>
    <source>
        <strain evidence="2">CGMCC 1.10749</strain>
    </source>
</reference>
<comment type="caution">
    <text evidence="2">The sequence shown here is derived from an EMBL/GenBank/DDBJ whole genome shotgun (WGS) entry which is preliminary data.</text>
</comment>
<protein>
    <submittedName>
        <fullName evidence="2">Uncharacterized protein</fullName>
    </submittedName>
</protein>
<sequence length="101" mass="10479">MVEAVLDLTGAGVRGVDRVPHRIDRAGDGPGQPEEPQQRAIGLGVRRAGVAHDGQVALDTADGGGVRPDLLRVDVECHPRSLSAGAGPPPVECVASPTRRY</sequence>
<evidence type="ECO:0000256" key="1">
    <source>
        <dbReference type="SAM" id="MobiDB-lite"/>
    </source>
</evidence>
<accession>A0A8H9FTZ3</accession>
<proteinExistence type="predicted"/>
<organism evidence="2 3">
    <name type="scientific">Knoellia flava</name>
    <dbReference type="NCBI Taxonomy" id="913969"/>
    <lineage>
        <taxon>Bacteria</taxon>
        <taxon>Bacillati</taxon>
        <taxon>Actinomycetota</taxon>
        <taxon>Actinomycetes</taxon>
        <taxon>Micrococcales</taxon>
        <taxon>Intrasporangiaceae</taxon>
        <taxon>Knoellia</taxon>
    </lineage>
</organism>
<dbReference type="AlphaFoldDB" id="A0A8H9FTZ3"/>
<name>A0A8H9FTZ3_9MICO</name>
<reference evidence="2" key="1">
    <citation type="journal article" date="2014" name="Int. J. Syst. Evol. Microbiol.">
        <title>Complete genome sequence of Corynebacterium casei LMG S-19264T (=DSM 44701T), isolated from a smear-ripened cheese.</title>
        <authorList>
            <consortium name="US DOE Joint Genome Institute (JGI-PGF)"/>
            <person name="Walter F."/>
            <person name="Albersmeier A."/>
            <person name="Kalinowski J."/>
            <person name="Ruckert C."/>
        </authorList>
    </citation>
    <scope>NUCLEOTIDE SEQUENCE</scope>
    <source>
        <strain evidence="2">CGMCC 1.10749</strain>
    </source>
</reference>
<dbReference type="Proteomes" id="UP000628079">
    <property type="component" value="Unassembled WGS sequence"/>
</dbReference>
<feature type="region of interest" description="Disordered" evidence="1">
    <location>
        <begin position="80"/>
        <end position="101"/>
    </location>
</feature>
<dbReference type="EMBL" id="BMEA01000002">
    <property type="protein sequence ID" value="GGB85368.1"/>
    <property type="molecule type" value="Genomic_DNA"/>
</dbReference>
<evidence type="ECO:0000313" key="3">
    <source>
        <dbReference type="Proteomes" id="UP000628079"/>
    </source>
</evidence>
<evidence type="ECO:0000313" key="2">
    <source>
        <dbReference type="EMBL" id="GGB85368.1"/>
    </source>
</evidence>
<gene>
    <name evidence="2" type="ORF">GCM10011314_26340</name>
</gene>